<feature type="disulfide bond" description="Redox-active" evidence="6">
    <location>
        <begin position="258"/>
        <end position="261"/>
    </location>
</feature>
<dbReference type="GO" id="GO:0005737">
    <property type="term" value="C:cytoplasm"/>
    <property type="evidence" value="ECO:0007669"/>
    <property type="project" value="UniProtKB-SubCell"/>
</dbReference>
<reference evidence="7 8" key="1">
    <citation type="submission" date="2019-07" db="EMBL/GenBank/DDBJ databases">
        <title>The pathways for chlorine oxyanion respiration interact through the shared metabolite chlorate.</title>
        <authorList>
            <person name="Barnum T.P."/>
            <person name="Cheng Y."/>
            <person name="Hill K.A."/>
            <person name="Lucas L.N."/>
            <person name="Carlson H.K."/>
            <person name="Coates J.D."/>
        </authorList>
    </citation>
    <scope>NUCLEOTIDE SEQUENCE [LARGE SCALE GENOMIC DNA]</scope>
    <source>
        <strain evidence="7">BK-3</strain>
    </source>
</reference>
<dbReference type="InterPro" id="IPR016153">
    <property type="entry name" value="Heat_shock_Hsp33_N"/>
</dbReference>
<dbReference type="InterPro" id="IPR000397">
    <property type="entry name" value="Heat_shock_Hsp33"/>
</dbReference>
<comment type="function">
    <text evidence="6">Redox regulated molecular chaperone. Protects both thermally unfolding and oxidatively damaged proteins from irreversible aggregation. Plays an important role in the bacterial defense system toward oxidative stress.</text>
</comment>
<dbReference type="InterPro" id="IPR016154">
    <property type="entry name" value="Heat_shock_Hsp33_C"/>
</dbReference>
<evidence type="ECO:0000256" key="2">
    <source>
        <dbReference type="ARBA" id="ARBA00022833"/>
    </source>
</evidence>
<evidence type="ECO:0000313" key="8">
    <source>
        <dbReference type="Proteomes" id="UP000317355"/>
    </source>
</evidence>
<evidence type="ECO:0000256" key="4">
    <source>
        <dbReference type="ARBA" id="ARBA00023186"/>
    </source>
</evidence>
<dbReference type="Proteomes" id="UP000317355">
    <property type="component" value="Unassembled WGS sequence"/>
</dbReference>
<evidence type="ECO:0000256" key="5">
    <source>
        <dbReference type="ARBA" id="ARBA00023284"/>
    </source>
</evidence>
<comment type="similarity">
    <text evidence="6">Belongs to the HSP33 family.</text>
</comment>
<dbReference type="HAMAP" id="MF_00117">
    <property type="entry name" value="HslO"/>
    <property type="match status" value="1"/>
</dbReference>
<comment type="subcellular location">
    <subcellularLocation>
        <location evidence="6">Cytoplasm</location>
    </subcellularLocation>
</comment>
<dbReference type="GO" id="GO:0051082">
    <property type="term" value="F:unfolded protein binding"/>
    <property type="evidence" value="ECO:0007669"/>
    <property type="project" value="UniProtKB-UniRule"/>
</dbReference>
<dbReference type="GO" id="GO:0044183">
    <property type="term" value="F:protein folding chaperone"/>
    <property type="evidence" value="ECO:0007669"/>
    <property type="project" value="TreeGrafter"/>
</dbReference>
<accession>A0A558DF17</accession>
<keyword evidence="5 6" id="KW-0676">Redox-active center</keyword>
<evidence type="ECO:0000256" key="3">
    <source>
        <dbReference type="ARBA" id="ARBA00023157"/>
    </source>
</evidence>
<keyword evidence="4 6" id="KW-0143">Chaperone</keyword>
<dbReference type="PANTHER" id="PTHR30111:SF1">
    <property type="entry name" value="33 KDA CHAPERONIN"/>
    <property type="match status" value="1"/>
</dbReference>
<feature type="disulfide bond" description="Redox-active" evidence="6">
    <location>
        <begin position="225"/>
        <end position="227"/>
    </location>
</feature>
<organism evidence="7 8">
    <name type="scientific">Sedimenticola thiotaurini</name>
    <dbReference type="NCBI Taxonomy" id="1543721"/>
    <lineage>
        <taxon>Bacteria</taxon>
        <taxon>Pseudomonadati</taxon>
        <taxon>Pseudomonadota</taxon>
        <taxon>Gammaproteobacteria</taxon>
        <taxon>Chromatiales</taxon>
        <taxon>Sedimenticolaceae</taxon>
        <taxon>Sedimenticola</taxon>
    </lineage>
</organism>
<gene>
    <name evidence="6" type="primary">hslO</name>
    <name evidence="7" type="ORF">FHK82_01265</name>
</gene>
<keyword evidence="1 6" id="KW-0963">Cytoplasm</keyword>
<dbReference type="Gene3D" id="3.90.1280.10">
    <property type="entry name" value="HSP33 redox switch-like"/>
    <property type="match status" value="1"/>
</dbReference>
<dbReference type="SUPFAM" id="SSF118352">
    <property type="entry name" value="HSP33 redox switch-like"/>
    <property type="match status" value="1"/>
</dbReference>
<comment type="PTM">
    <text evidence="6">Under oxidizing conditions two disulfide bonds are formed involving the reactive cysteines. Under reducing conditions zinc is bound to the reactive cysteines and the protein is inactive.</text>
</comment>
<dbReference type="InterPro" id="IPR023212">
    <property type="entry name" value="Hsp33_helix_hairpin_bin_dom_sf"/>
</dbReference>
<protein>
    <recommendedName>
        <fullName evidence="6">33 kDa chaperonin</fullName>
    </recommendedName>
    <alternativeName>
        <fullName evidence="6">Heat shock protein 33 homolog</fullName>
        <shortName evidence="6">HSP33</shortName>
    </alternativeName>
</protein>
<name>A0A558DF17_9GAMM</name>
<dbReference type="EMBL" id="VMRY01000003">
    <property type="protein sequence ID" value="TVT59637.1"/>
    <property type="molecule type" value="Genomic_DNA"/>
</dbReference>
<keyword evidence="3 6" id="KW-1015">Disulfide bond</keyword>
<evidence type="ECO:0000313" key="7">
    <source>
        <dbReference type="EMBL" id="TVT59637.1"/>
    </source>
</evidence>
<evidence type="ECO:0000256" key="6">
    <source>
        <dbReference type="HAMAP-Rule" id="MF_00117"/>
    </source>
</evidence>
<dbReference type="SUPFAM" id="SSF64397">
    <property type="entry name" value="Hsp33 domain"/>
    <property type="match status" value="1"/>
</dbReference>
<dbReference type="PIRSF" id="PIRSF005261">
    <property type="entry name" value="Heat_shock_Hsp33"/>
    <property type="match status" value="1"/>
</dbReference>
<dbReference type="CDD" id="cd00498">
    <property type="entry name" value="Hsp33"/>
    <property type="match status" value="1"/>
</dbReference>
<proteinExistence type="inferred from homology"/>
<sequence>MHSQDQLNRFLFEAHDLRGEFVQLDASWKAILERHPYPRAVSDQLGQAMAAIALLSATIKFDGSIILQSQTDGPLNTLVAQATNQLTLRGLARWEGDLPEGDLTAIYGAGNMSLTITNQGPARFQGIVELAGKNLAQALENYFSNSEQLASRLWLMADENRAAGLLLQKLPSEQERELDWERICLLADTVTQDEMLNLPAQTLLHRLFHEEEIRLFDAMPVAFRCSCSRDRISNSLRALGRDELFSIIEEQGAIEVDCDFCNKHYHFDAIDAEQLFSDTIPIEGSDKTQ</sequence>
<dbReference type="Pfam" id="PF01430">
    <property type="entry name" value="HSP33"/>
    <property type="match status" value="1"/>
</dbReference>
<evidence type="ECO:0000256" key="1">
    <source>
        <dbReference type="ARBA" id="ARBA00022490"/>
    </source>
</evidence>
<dbReference type="Gene3D" id="1.10.287.480">
    <property type="entry name" value="helix hairpin bin"/>
    <property type="match status" value="1"/>
</dbReference>
<comment type="caution">
    <text evidence="7">The sequence shown here is derived from an EMBL/GenBank/DDBJ whole genome shotgun (WGS) entry which is preliminary data.</text>
</comment>
<keyword evidence="2 6" id="KW-0862">Zinc</keyword>
<dbReference type="NCBIfam" id="NF001033">
    <property type="entry name" value="PRK00114.1"/>
    <property type="match status" value="1"/>
</dbReference>
<dbReference type="AlphaFoldDB" id="A0A558DF17"/>
<dbReference type="PANTHER" id="PTHR30111">
    <property type="entry name" value="33 KDA CHAPERONIN"/>
    <property type="match status" value="1"/>
</dbReference>
<dbReference type="Gene3D" id="3.55.30.10">
    <property type="entry name" value="Hsp33 domain"/>
    <property type="match status" value="1"/>
</dbReference>
<dbReference type="GO" id="GO:0042026">
    <property type="term" value="P:protein refolding"/>
    <property type="evidence" value="ECO:0007669"/>
    <property type="project" value="TreeGrafter"/>
</dbReference>